<dbReference type="PANTHER" id="PTHR36927:SF3">
    <property type="entry name" value="GLUCANS BIOSYNTHESIS PROTEIN C"/>
    <property type="match status" value="1"/>
</dbReference>
<evidence type="ECO:0000259" key="2">
    <source>
        <dbReference type="Pfam" id="PF01757"/>
    </source>
</evidence>
<proteinExistence type="predicted"/>
<feature type="transmembrane region" description="Helical" evidence="1">
    <location>
        <begin position="140"/>
        <end position="160"/>
    </location>
</feature>
<sequence>MKNRQHYIDWIRVIAFGILIFYHSGMFFVSWDWHVKNNVIANGFTVWMEFFSPWRLSLLFFISGVGVSFAMKSRTGLQFIGERTKRLLLPLIFGMFVIVPPQIYFERLQTHAFAGSYADFYPSVFKFVPYPEGSFSWHHLWFVAYLWVFSLLAAPLFVWIRKQNIQILNPENTAFIKLILLILPLALTYIFLRQDWPTTHNLTADWYNFTVSLLFFIYGYIIAYQTFVWDIIEQKRKLFLSVSLCIIISSKTYDAIFGAIPEDGLVILVLNGFLKMTHVWFMILAICGFAKYYLNYHNSFVEYANQAVYPFYILHQTITVTIGFYIADLAIGVITKFIILVIGTFGVSFLIYHFLIKPFFFMRVLFGLKGQKT</sequence>
<keyword evidence="1" id="KW-0472">Membrane</keyword>
<dbReference type="RefSeq" id="WP_188769988.1">
    <property type="nucleotide sequence ID" value="NZ_BMKK01000013.1"/>
</dbReference>
<dbReference type="InterPro" id="IPR002656">
    <property type="entry name" value="Acyl_transf_3_dom"/>
</dbReference>
<organism evidence="3 4">
    <name type="scientific">Emticicia aquatilis</name>
    <dbReference type="NCBI Taxonomy" id="1537369"/>
    <lineage>
        <taxon>Bacteria</taxon>
        <taxon>Pseudomonadati</taxon>
        <taxon>Bacteroidota</taxon>
        <taxon>Cytophagia</taxon>
        <taxon>Cytophagales</taxon>
        <taxon>Leadbetterellaceae</taxon>
        <taxon>Emticicia</taxon>
    </lineage>
</organism>
<feature type="transmembrane region" description="Helical" evidence="1">
    <location>
        <begin position="172"/>
        <end position="192"/>
    </location>
</feature>
<reference evidence="3" key="1">
    <citation type="journal article" date="2014" name="Int. J. Syst. Evol. Microbiol.">
        <title>Complete genome sequence of Corynebacterium casei LMG S-19264T (=DSM 44701T), isolated from a smear-ripened cheese.</title>
        <authorList>
            <consortium name="US DOE Joint Genome Institute (JGI-PGF)"/>
            <person name="Walter F."/>
            <person name="Albersmeier A."/>
            <person name="Kalinowski J."/>
            <person name="Ruckert C."/>
        </authorList>
    </citation>
    <scope>NUCLEOTIDE SEQUENCE</scope>
    <source>
        <strain evidence="3">CGMCC 1.15958</strain>
    </source>
</reference>
<accession>A0A916Z5E2</accession>
<protein>
    <recommendedName>
        <fullName evidence="2">Acyltransferase 3 domain-containing protein</fullName>
    </recommendedName>
</protein>
<dbReference type="Pfam" id="PF01757">
    <property type="entry name" value="Acyl_transf_3"/>
    <property type="match status" value="1"/>
</dbReference>
<dbReference type="EMBL" id="BMKK01000013">
    <property type="protein sequence ID" value="GGD77260.1"/>
    <property type="molecule type" value="Genomic_DNA"/>
</dbReference>
<dbReference type="AlphaFoldDB" id="A0A916Z5E2"/>
<feature type="transmembrane region" description="Helical" evidence="1">
    <location>
        <begin position="12"/>
        <end position="31"/>
    </location>
</feature>
<evidence type="ECO:0000256" key="1">
    <source>
        <dbReference type="SAM" id="Phobius"/>
    </source>
</evidence>
<comment type="caution">
    <text evidence="3">The sequence shown here is derived from an EMBL/GenBank/DDBJ whole genome shotgun (WGS) entry which is preliminary data.</text>
</comment>
<keyword evidence="1" id="KW-0812">Transmembrane</keyword>
<feature type="transmembrane region" description="Helical" evidence="1">
    <location>
        <begin position="306"/>
        <end position="327"/>
    </location>
</feature>
<reference evidence="3" key="2">
    <citation type="submission" date="2020-09" db="EMBL/GenBank/DDBJ databases">
        <authorList>
            <person name="Sun Q."/>
            <person name="Zhou Y."/>
        </authorList>
    </citation>
    <scope>NUCLEOTIDE SEQUENCE</scope>
    <source>
        <strain evidence="3">CGMCC 1.15958</strain>
    </source>
</reference>
<keyword evidence="4" id="KW-1185">Reference proteome</keyword>
<feature type="transmembrane region" description="Helical" evidence="1">
    <location>
        <begin position="51"/>
        <end position="71"/>
    </location>
</feature>
<feature type="transmembrane region" description="Helical" evidence="1">
    <location>
        <begin position="87"/>
        <end position="105"/>
    </location>
</feature>
<dbReference type="GO" id="GO:0016747">
    <property type="term" value="F:acyltransferase activity, transferring groups other than amino-acyl groups"/>
    <property type="evidence" value="ECO:0007669"/>
    <property type="project" value="InterPro"/>
</dbReference>
<feature type="transmembrane region" description="Helical" evidence="1">
    <location>
        <begin position="239"/>
        <end position="260"/>
    </location>
</feature>
<dbReference type="PANTHER" id="PTHR36927">
    <property type="entry name" value="BLR4337 PROTEIN"/>
    <property type="match status" value="1"/>
</dbReference>
<evidence type="ECO:0000313" key="4">
    <source>
        <dbReference type="Proteomes" id="UP000609064"/>
    </source>
</evidence>
<dbReference type="Proteomes" id="UP000609064">
    <property type="component" value="Unassembled WGS sequence"/>
</dbReference>
<feature type="domain" description="Acyltransferase 3" evidence="2">
    <location>
        <begin position="6"/>
        <end position="353"/>
    </location>
</feature>
<name>A0A916Z5E2_9BACT</name>
<dbReference type="InterPro" id="IPR050623">
    <property type="entry name" value="Glucan_succinyl_AcylTrfase"/>
</dbReference>
<evidence type="ECO:0000313" key="3">
    <source>
        <dbReference type="EMBL" id="GGD77260.1"/>
    </source>
</evidence>
<feature type="transmembrane region" description="Helical" evidence="1">
    <location>
        <begin position="333"/>
        <end position="355"/>
    </location>
</feature>
<gene>
    <name evidence="3" type="ORF">GCM10011514_46520</name>
</gene>
<feature type="transmembrane region" description="Helical" evidence="1">
    <location>
        <begin position="212"/>
        <end position="232"/>
    </location>
</feature>
<feature type="transmembrane region" description="Helical" evidence="1">
    <location>
        <begin position="272"/>
        <end position="294"/>
    </location>
</feature>
<keyword evidence="1" id="KW-1133">Transmembrane helix</keyword>